<dbReference type="AlphaFoldDB" id="A0A1M4WIR3"/>
<dbReference type="SUPFAM" id="SSF51569">
    <property type="entry name" value="Aldolase"/>
    <property type="match status" value="1"/>
</dbReference>
<keyword evidence="4" id="KW-0456">Lyase</keyword>
<keyword evidence="5" id="KW-0119">Carbohydrate metabolism</keyword>
<dbReference type="GO" id="GO:0016829">
    <property type="term" value="F:lyase activity"/>
    <property type="evidence" value="ECO:0007669"/>
    <property type="project" value="UniProtKB-KW"/>
</dbReference>
<accession>A0A1M4WIR3</accession>
<evidence type="ECO:0000256" key="4">
    <source>
        <dbReference type="ARBA" id="ARBA00023239"/>
    </source>
</evidence>
<reference evidence="7" key="1">
    <citation type="submission" date="2016-11" db="EMBL/GenBank/DDBJ databases">
        <authorList>
            <person name="Varghese N."/>
            <person name="Submissions S."/>
        </authorList>
    </citation>
    <scope>NUCLEOTIDE SEQUENCE [LARGE SCALE GENOMIC DNA]</scope>
    <source>
        <strain evidence="7">DSM 26910</strain>
    </source>
</reference>
<evidence type="ECO:0000256" key="2">
    <source>
        <dbReference type="ARBA" id="ARBA00006906"/>
    </source>
</evidence>
<dbReference type="OrthoDB" id="9802667at2"/>
<comment type="pathway">
    <text evidence="1">Carbohydrate acid metabolism.</text>
</comment>
<evidence type="ECO:0000313" key="6">
    <source>
        <dbReference type="EMBL" id="SHE80862.1"/>
    </source>
</evidence>
<gene>
    <name evidence="6" type="ORF">SAMN05444274_102452</name>
</gene>
<dbReference type="Proteomes" id="UP000184164">
    <property type="component" value="Unassembled WGS sequence"/>
</dbReference>
<dbReference type="Pfam" id="PF01081">
    <property type="entry name" value="Aldolase"/>
    <property type="match status" value="1"/>
</dbReference>
<comment type="subunit">
    <text evidence="3">Homotrimer.</text>
</comment>
<organism evidence="6 7">
    <name type="scientific">Mariniphaga anaerophila</name>
    <dbReference type="NCBI Taxonomy" id="1484053"/>
    <lineage>
        <taxon>Bacteria</taxon>
        <taxon>Pseudomonadati</taxon>
        <taxon>Bacteroidota</taxon>
        <taxon>Bacteroidia</taxon>
        <taxon>Marinilabiliales</taxon>
        <taxon>Prolixibacteraceae</taxon>
        <taxon>Mariniphaga</taxon>
    </lineage>
</organism>
<dbReference type="InterPro" id="IPR013785">
    <property type="entry name" value="Aldolase_TIM"/>
</dbReference>
<dbReference type="CDD" id="cd00452">
    <property type="entry name" value="KDPG_aldolase"/>
    <property type="match status" value="1"/>
</dbReference>
<name>A0A1M4WIR3_9BACT</name>
<dbReference type="EMBL" id="FQUM01000002">
    <property type="protein sequence ID" value="SHE80862.1"/>
    <property type="molecule type" value="Genomic_DNA"/>
</dbReference>
<dbReference type="RefSeq" id="WP_072999653.1">
    <property type="nucleotide sequence ID" value="NZ_FQUM01000002.1"/>
</dbReference>
<dbReference type="InterPro" id="IPR000887">
    <property type="entry name" value="Aldlse_KDPG_KHG"/>
</dbReference>
<evidence type="ECO:0000313" key="7">
    <source>
        <dbReference type="Proteomes" id="UP000184164"/>
    </source>
</evidence>
<dbReference type="STRING" id="1484053.SAMN05444274_102452"/>
<evidence type="ECO:0000256" key="3">
    <source>
        <dbReference type="ARBA" id="ARBA00011233"/>
    </source>
</evidence>
<proteinExistence type="inferred from homology"/>
<evidence type="ECO:0000256" key="1">
    <source>
        <dbReference type="ARBA" id="ARBA00004761"/>
    </source>
</evidence>
<dbReference type="PANTHER" id="PTHR30246">
    <property type="entry name" value="2-KETO-3-DEOXY-6-PHOSPHOGLUCONATE ALDOLASE"/>
    <property type="match status" value="1"/>
</dbReference>
<keyword evidence="7" id="KW-1185">Reference proteome</keyword>
<evidence type="ECO:0000256" key="5">
    <source>
        <dbReference type="ARBA" id="ARBA00023277"/>
    </source>
</evidence>
<sequence length="223" mass="24167">MARYTRIEVALKMKETGMVPVFYNADAEICKRVVKACYDGGVRLFEFTNRGDFATLIFAELNKWAQQECPEMIMGVGSVVDEGTAAMYIALGANFIVAPLIDEATAKVCNKRKIAWSPGCGTVTEIGKAHELGAEVVKIFPGSQVGGPGFVKAVKGPMPWASIMPTGGVSPTEDNLKEWFEAGVTCVGMGSKLFPKEVLANGNYSYITEKCEEALTIISKYKK</sequence>
<dbReference type="Gene3D" id="3.20.20.70">
    <property type="entry name" value="Aldolase class I"/>
    <property type="match status" value="1"/>
</dbReference>
<dbReference type="NCBIfam" id="NF005499">
    <property type="entry name" value="PRK07114.1"/>
    <property type="match status" value="1"/>
</dbReference>
<protein>
    <submittedName>
        <fullName evidence="6">2-dehydro-3-deoxyphosphogluconate aldolase / (4S)-4-hydroxy-2-oxoglutarate aldolase</fullName>
    </submittedName>
</protein>
<comment type="similarity">
    <text evidence="2">Belongs to the KHG/KDPG aldolase family.</text>
</comment>
<dbReference type="PANTHER" id="PTHR30246:SF1">
    <property type="entry name" value="2-DEHYDRO-3-DEOXY-6-PHOSPHOGALACTONATE ALDOLASE-RELATED"/>
    <property type="match status" value="1"/>
</dbReference>